<accession>A0A9P7CEU6</accession>
<dbReference type="InterPro" id="IPR031160">
    <property type="entry name" value="F_BAR_dom"/>
</dbReference>
<proteinExistence type="predicted"/>
<evidence type="ECO:0000313" key="6">
    <source>
        <dbReference type="Proteomes" id="UP000717996"/>
    </source>
</evidence>
<dbReference type="GO" id="GO:0007264">
    <property type="term" value="P:small GTPase-mediated signal transduction"/>
    <property type="evidence" value="ECO:0007669"/>
    <property type="project" value="TreeGrafter"/>
</dbReference>
<dbReference type="SUPFAM" id="SSF46785">
    <property type="entry name" value="Winged helix' DNA-binding domain"/>
    <property type="match status" value="1"/>
</dbReference>
<keyword evidence="1" id="KW-0175">Coiled coil</keyword>
<dbReference type="PANTHER" id="PTHR23065">
    <property type="entry name" value="PROLINE-SERINE-THREONINE PHOSPHATASE INTERACTING PROTEIN 1"/>
    <property type="match status" value="1"/>
</dbReference>
<dbReference type="GO" id="GO:0005096">
    <property type="term" value="F:GTPase activator activity"/>
    <property type="evidence" value="ECO:0007669"/>
    <property type="project" value="TreeGrafter"/>
</dbReference>
<dbReference type="SUPFAM" id="SSF103657">
    <property type="entry name" value="BAR/IMD domain-like"/>
    <property type="match status" value="1"/>
</dbReference>
<comment type="caution">
    <text evidence="5">The sequence shown here is derived from an EMBL/GenBank/DDBJ whole genome shotgun (WGS) entry which is preliminary data.</text>
</comment>
<dbReference type="OrthoDB" id="2155291at2759"/>
<protein>
    <recommendedName>
        <fullName evidence="7">Rho-GAP domain-containing protein</fullName>
    </recommendedName>
</protein>
<dbReference type="GO" id="GO:0007010">
    <property type="term" value="P:cytoskeleton organization"/>
    <property type="evidence" value="ECO:0007669"/>
    <property type="project" value="TreeGrafter"/>
</dbReference>
<feature type="domain" description="F-BAR" evidence="4">
    <location>
        <begin position="2"/>
        <end position="365"/>
    </location>
</feature>
<feature type="compositionally biased region" description="Polar residues" evidence="2">
    <location>
        <begin position="639"/>
        <end position="648"/>
    </location>
</feature>
<organism evidence="5 6">
    <name type="scientific">Rhizopus oryzae</name>
    <name type="common">Mucormycosis agent</name>
    <name type="synonym">Rhizopus arrhizus var. delemar</name>
    <dbReference type="NCBI Taxonomy" id="64495"/>
    <lineage>
        <taxon>Eukaryota</taxon>
        <taxon>Fungi</taxon>
        <taxon>Fungi incertae sedis</taxon>
        <taxon>Mucoromycota</taxon>
        <taxon>Mucoromycotina</taxon>
        <taxon>Mucoromycetes</taxon>
        <taxon>Mucorales</taxon>
        <taxon>Mucorineae</taxon>
        <taxon>Rhizopodaceae</taxon>
        <taxon>Rhizopus</taxon>
    </lineage>
</organism>
<reference evidence="5" key="1">
    <citation type="journal article" date="2020" name="Microb. Genom.">
        <title>Genetic diversity of clinical and environmental Mucorales isolates obtained from an investigation of mucormycosis cases among solid organ transplant recipients.</title>
        <authorList>
            <person name="Nguyen M.H."/>
            <person name="Kaul D."/>
            <person name="Muto C."/>
            <person name="Cheng S.J."/>
            <person name="Richter R.A."/>
            <person name="Bruno V.M."/>
            <person name="Liu G."/>
            <person name="Beyhan S."/>
            <person name="Sundermann A.J."/>
            <person name="Mounaud S."/>
            <person name="Pasculle A.W."/>
            <person name="Nierman W.C."/>
            <person name="Driscoll E."/>
            <person name="Cumbie R."/>
            <person name="Clancy C.J."/>
            <person name="Dupont C.L."/>
        </authorList>
    </citation>
    <scope>NUCLEOTIDE SEQUENCE</scope>
    <source>
        <strain evidence="5">GL16</strain>
    </source>
</reference>
<dbReference type="GO" id="GO:0005886">
    <property type="term" value="C:plasma membrane"/>
    <property type="evidence" value="ECO:0007669"/>
    <property type="project" value="TreeGrafter"/>
</dbReference>
<dbReference type="PANTHER" id="PTHR23065:SF17">
    <property type="entry name" value="RHO-GTPASE-ACTIVATING PROTEIN RGD2"/>
    <property type="match status" value="1"/>
</dbReference>
<dbReference type="EMBL" id="JAANIT010000303">
    <property type="protein sequence ID" value="KAG1549236.1"/>
    <property type="molecule type" value="Genomic_DNA"/>
</dbReference>
<feature type="domain" description="Rho-GAP" evidence="3">
    <location>
        <begin position="393"/>
        <end position="583"/>
    </location>
</feature>
<dbReference type="Gene3D" id="1.20.1270.60">
    <property type="entry name" value="Arfaptin homology (AH) domain/BAR domain"/>
    <property type="match status" value="2"/>
</dbReference>
<dbReference type="Proteomes" id="UP000717996">
    <property type="component" value="Unassembled WGS sequence"/>
</dbReference>
<evidence type="ECO:0000259" key="4">
    <source>
        <dbReference type="PROSITE" id="PS51741"/>
    </source>
</evidence>
<evidence type="ECO:0000256" key="2">
    <source>
        <dbReference type="SAM" id="MobiDB-lite"/>
    </source>
</evidence>
<dbReference type="PROSITE" id="PS51741">
    <property type="entry name" value="F_BAR"/>
    <property type="match status" value="1"/>
</dbReference>
<dbReference type="InterPro" id="IPR000198">
    <property type="entry name" value="RhoGAP_dom"/>
</dbReference>
<dbReference type="SUPFAM" id="SSF48350">
    <property type="entry name" value="GTPase activation domain, GAP"/>
    <property type="match status" value="1"/>
</dbReference>
<evidence type="ECO:0000259" key="3">
    <source>
        <dbReference type="PROSITE" id="PS50238"/>
    </source>
</evidence>
<dbReference type="GO" id="GO:0005737">
    <property type="term" value="C:cytoplasm"/>
    <property type="evidence" value="ECO:0007669"/>
    <property type="project" value="TreeGrafter"/>
</dbReference>
<dbReference type="Pfam" id="PF00611">
    <property type="entry name" value="FCH"/>
    <property type="match status" value="1"/>
</dbReference>
<name>A0A9P7CEU6_RHIOR</name>
<dbReference type="AlphaFoldDB" id="A0A9P7CEU6"/>
<dbReference type="InterPro" id="IPR027267">
    <property type="entry name" value="AH/BAR_dom_sf"/>
</dbReference>
<feature type="region of interest" description="Disordered" evidence="2">
    <location>
        <begin position="620"/>
        <end position="649"/>
    </location>
</feature>
<dbReference type="InterPro" id="IPR008936">
    <property type="entry name" value="Rho_GTPase_activation_prot"/>
</dbReference>
<dbReference type="GO" id="GO:0000935">
    <property type="term" value="C:division septum"/>
    <property type="evidence" value="ECO:0007669"/>
    <property type="project" value="TreeGrafter"/>
</dbReference>
<dbReference type="SMART" id="SM00324">
    <property type="entry name" value="RhoGAP"/>
    <property type="match status" value="1"/>
</dbReference>
<dbReference type="Pfam" id="PF00620">
    <property type="entry name" value="RhoGAP"/>
    <property type="match status" value="1"/>
</dbReference>
<evidence type="ECO:0008006" key="7">
    <source>
        <dbReference type="Google" id="ProtNLM"/>
    </source>
</evidence>
<dbReference type="InterPro" id="IPR001060">
    <property type="entry name" value="FCH_dom"/>
</dbReference>
<dbReference type="InterPro" id="IPR036390">
    <property type="entry name" value="WH_DNA-bd_sf"/>
</dbReference>
<dbReference type="SMART" id="SM00055">
    <property type="entry name" value="FCH"/>
    <property type="match status" value="1"/>
</dbReference>
<dbReference type="PROSITE" id="PS50238">
    <property type="entry name" value="RHOGAP"/>
    <property type="match status" value="1"/>
</dbReference>
<sequence length="669" mass="77800">MSHFKLSFWSPRNPESHTPNFWTGFKLLHEKLGQSKVENEELLEFIKNHIQLEEHYAAKMRDQSKTGYRSSGFGRDEGATLKKFFDQLKENTGNRAEKQSKIAAAFINEIYKPLQKFHEEFKRSVDQSRGAVESMLKQFDGLVNETEKSRNEYYKKCKEFSSKLSNDKEDPMTSILLGTELVTQEEFDHLVDRMKNEIKMQDHSVPCWGTYKYTSTGEDISRWLNDNFLQCKESSTMTAVVGQQLITPYKVIRLISQWGSQFNDSKTYHYQWSSEARTHEINSTDNVYRENVKKLNKLRMEVEEAMCLHLDEMEKIESSRLEFIKNKISKLIDALEVEGYDRIEDWRKMYDTIEPDKDICYIATKYFTSDLSPISIVYKNYNQDISQDQLFGLSLKELCHDSNSVVPPFIINILRAIEKRTEELKENKQNVWIMTVEFKRKISACLELNQNQNELTLDVLEKYEPELLVNVLLYFLIQLPDCLMTTNTYELISKELKKEEAPNITFLVKIIASLSISHYFTLKAILGHLRKITENASASTFHLISDSVGSCILWPKVKSYETVNSKIPAKWIQLLLENYEAIFNDNKSKDQRKINKESVDDDKLSNSTNISFSFWNSFPKASSMTKPSSIEPHTKESIDSPTDVSSVESGYVIDSEEEYFFSKQDQLGS</sequence>
<evidence type="ECO:0000313" key="5">
    <source>
        <dbReference type="EMBL" id="KAG1549236.1"/>
    </source>
</evidence>
<dbReference type="Gene3D" id="1.10.555.10">
    <property type="entry name" value="Rho GTPase activation protein"/>
    <property type="match status" value="1"/>
</dbReference>
<evidence type="ECO:0000256" key="1">
    <source>
        <dbReference type="PROSITE-ProRule" id="PRU01077"/>
    </source>
</evidence>
<gene>
    <name evidence="5" type="ORF">G6F51_003185</name>
</gene>